<keyword evidence="4" id="KW-0238">DNA-binding</keyword>
<dbReference type="PANTHER" id="PTHR31985:SF130">
    <property type="entry name" value="ETHYLENE-RESPONSIVE TRANSCRIPTION FACTOR ERF034"/>
    <property type="match status" value="1"/>
</dbReference>
<dbReference type="PANTHER" id="PTHR31985">
    <property type="entry name" value="ETHYLENE-RESPONSIVE TRANSCRIPTION FACTOR ERF042-RELATED"/>
    <property type="match status" value="1"/>
</dbReference>
<evidence type="ECO:0000259" key="10">
    <source>
        <dbReference type="PROSITE" id="PS51032"/>
    </source>
</evidence>
<feature type="compositionally biased region" description="Low complexity" evidence="9">
    <location>
        <begin position="19"/>
        <end position="47"/>
    </location>
</feature>
<protein>
    <submittedName>
        <fullName evidence="11">Ethylene-responsive transcription factor</fullName>
    </submittedName>
</protein>
<feature type="region of interest" description="Disordered" evidence="9">
    <location>
        <begin position="19"/>
        <end position="50"/>
    </location>
</feature>
<accession>A0AAW2SRR8</accession>
<keyword evidence="5" id="KW-0010">Activator</keyword>
<evidence type="ECO:0000256" key="8">
    <source>
        <dbReference type="ARBA" id="ARBA00024343"/>
    </source>
</evidence>
<evidence type="ECO:0000256" key="1">
    <source>
        <dbReference type="ARBA" id="ARBA00004123"/>
    </source>
</evidence>
<keyword evidence="6" id="KW-0804">Transcription</keyword>
<comment type="caution">
    <text evidence="11">The sequence shown here is derived from an EMBL/GenBank/DDBJ whole genome shotgun (WGS) entry which is preliminary data.</text>
</comment>
<organism evidence="11">
    <name type="scientific">Sesamum latifolium</name>
    <dbReference type="NCBI Taxonomy" id="2727402"/>
    <lineage>
        <taxon>Eukaryota</taxon>
        <taxon>Viridiplantae</taxon>
        <taxon>Streptophyta</taxon>
        <taxon>Embryophyta</taxon>
        <taxon>Tracheophyta</taxon>
        <taxon>Spermatophyta</taxon>
        <taxon>Magnoliopsida</taxon>
        <taxon>eudicotyledons</taxon>
        <taxon>Gunneridae</taxon>
        <taxon>Pentapetalae</taxon>
        <taxon>asterids</taxon>
        <taxon>lamiids</taxon>
        <taxon>Lamiales</taxon>
        <taxon>Pedaliaceae</taxon>
        <taxon>Sesamum</taxon>
    </lineage>
</organism>
<keyword evidence="7" id="KW-0539">Nucleus</keyword>
<dbReference type="InterPro" id="IPR051032">
    <property type="entry name" value="AP2/ERF_TF_ERF_subfamily"/>
</dbReference>
<keyword evidence="3" id="KW-0805">Transcription regulation</keyword>
<gene>
    <name evidence="11" type="ORF">Slati_4481600</name>
</gene>
<dbReference type="CDD" id="cd00018">
    <property type="entry name" value="AP2"/>
    <property type="match status" value="1"/>
</dbReference>
<dbReference type="SUPFAM" id="SSF54171">
    <property type="entry name" value="DNA-binding domain"/>
    <property type="match status" value="1"/>
</dbReference>
<dbReference type="AlphaFoldDB" id="A0AAW2SRR8"/>
<evidence type="ECO:0000256" key="2">
    <source>
        <dbReference type="ARBA" id="ARBA00022821"/>
    </source>
</evidence>
<reference evidence="11" key="1">
    <citation type="submission" date="2020-06" db="EMBL/GenBank/DDBJ databases">
        <authorList>
            <person name="Li T."/>
            <person name="Hu X."/>
            <person name="Zhang T."/>
            <person name="Song X."/>
            <person name="Zhang H."/>
            <person name="Dai N."/>
            <person name="Sheng W."/>
            <person name="Hou X."/>
            <person name="Wei L."/>
        </authorList>
    </citation>
    <scope>NUCLEOTIDE SEQUENCE</scope>
    <source>
        <strain evidence="11">KEN1</strain>
        <tissue evidence="11">Leaf</tissue>
    </source>
</reference>
<feature type="domain" description="AP2/ERF" evidence="10">
    <location>
        <begin position="72"/>
        <end position="129"/>
    </location>
</feature>
<dbReference type="FunFam" id="3.30.730.10:FF:000001">
    <property type="entry name" value="Ethylene-responsive transcription factor 2"/>
    <property type="match status" value="1"/>
</dbReference>
<dbReference type="InterPro" id="IPR036955">
    <property type="entry name" value="AP2/ERF_dom_sf"/>
</dbReference>
<proteinExistence type="inferred from homology"/>
<sequence length="241" mass="25898">MDQQLTIFDCMHDESTAAAATTTTTTTTSSASTSSPYSFSTATSSTTDHNKMKRINKISTRINHGERNDHPTYRGVRRRSWGKWVSEIREPRKKSRIWLGTFATAEMAARAHDAAAIAIKGRSAFLNFPELAQQLPRPASNSPKDVQAAATKAAELTVSTAEHGGDGNVQTSPTSSACSADNDNSDDAFLGLPDLFLGISGHYQLDGWFCTAAAAPLLQVAGGEAFHGEFSPEDLVPWDCS</sequence>
<dbReference type="GO" id="GO:0003677">
    <property type="term" value="F:DNA binding"/>
    <property type="evidence" value="ECO:0007669"/>
    <property type="project" value="UniProtKB-KW"/>
</dbReference>
<evidence type="ECO:0000256" key="9">
    <source>
        <dbReference type="SAM" id="MobiDB-lite"/>
    </source>
</evidence>
<evidence type="ECO:0000256" key="3">
    <source>
        <dbReference type="ARBA" id="ARBA00023015"/>
    </source>
</evidence>
<evidence type="ECO:0000256" key="5">
    <source>
        <dbReference type="ARBA" id="ARBA00023159"/>
    </source>
</evidence>
<dbReference type="InterPro" id="IPR016177">
    <property type="entry name" value="DNA-bd_dom_sf"/>
</dbReference>
<dbReference type="GO" id="GO:0005634">
    <property type="term" value="C:nucleus"/>
    <property type="evidence" value="ECO:0007669"/>
    <property type="project" value="UniProtKB-SubCell"/>
</dbReference>
<dbReference type="EMBL" id="JACGWN010000016">
    <property type="protein sequence ID" value="KAL0395154.1"/>
    <property type="molecule type" value="Genomic_DNA"/>
</dbReference>
<name>A0AAW2SRR8_9LAMI</name>
<dbReference type="Gene3D" id="3.30.730.10">
    <property type="entry name" value="AP2/ERF domain"/>
    <property type="match status" value="1"/>
</dbReference>
<dbReference type="SMART" id="SM00380">
    <property type="entry name" value="AP2"/>
    <property type="match status" value="1"/>
</dbReference>
<dbReference type="InterPro" id="IPR001471">
    <property type="entry name" value="AP2/ERF_dom"/>
</dbReference>
<comment type="similarity">
    <text evidence="8">Belongs to the AP2/ERF transcription factor family. ERF subfamily.</text>
</comment>
<keyword evidence="2" id="KW-0611">Plant defense</keyword>
<evidence type="ECO:0000256" key="6">
    <source>
        <dbReference type="ARBA" id="ARBA00023163"/>
    </source>
</evidence>
<dbReference type="GO" id="GO:0006952">
    <property type="term" value="P:defense response"/>
    <property type="evidence" value="ECO:0007669"/>
    <property type="project" value="UniProtKB-KW"/>
</dbReference>
<dbReference type="PRINTS" id="PR00367">
    <property type="entry name" value="ETHRSPELEMNT"/>
</dbReference>
<evidence type="ECO:0000313" key="11">
    <source>
        <dbReference type="EMBL" id="KAL0395154.1"/>
    </source>
</evidence>
<dbReference type="GO" id="GO:0003700">
    <property type="term" value="F:DNA-binding transcription factor activity"/>
    <property type="evidence" value="ECO:0007669"/>
    <property type="project" value="InterPro"/>
</dbReference>
<reference evidence="11" key="2">
    <citation type="journal article" date="2024" name="Plant">
        <title>Genomic evolution and insights into agronomic trait innovations of Sesamum species.</title>
        <authorList>
            <person name="Miao H."/>
            <person name="Wang L."/>
            <person name="Qu L."/>
            <person name="Liu H."/>
            <person name="Sun Y."/>
            <person name="Le M."/>
            <person name="Wang Q."/>
            <person name="Wei S."/>
            <person name="Zheng Y."/>
            <person name="Lin W."/>
            <person name="Duan Y."/>
            <person name="Cao H."/>
            <person name="Xiong S."/>
            <person name="Wang X."/>
            <person name="Wei L."/>
            <person name="Li C."/>
            <person name="Ma Q."/>
            <person name="Ju M."/>
            <person name="Zhao R."/>
            <person name="Li G."/>
            <person name="Mu C."/>
            <person name="Tian Q."/>
            <person name="Mei H."/>
            <person name="Zhang T."/>
            <person name="Gao T."/>
            <person name="Zhang H."/>
        </authorList>
    </citation>
    <scope>NUCLEOTIDE SEQUENCE</scope>
    <source>
        <strain evidence="11">KEN1</strain>
    </source>
</reference>
<dbReference type="Pfam" id="PF00847">
    <property type="entry name" value="AP2"/>
    <property type="match status" value="1"/>
</dbReference>
<dbReference type="PROSITE" id="PS51032">
    <property type="entry name" value="AP2_ERF"/>
    <property type="match status" value="1"/>
</dbReference>
<feature type="region of interest" description="Disordered" evidence="9">
    <location>
        <begin position="160"/>
        <end position="180"/>
    </location>
</feature>
<comment type="subcellular location">
    <subcellularLocation>
        <location evidence="1">Nucleus</location>
    </subcellularLocation>
</comment>
<evidence type="ECO:0000256" key="7">
    <source>
        <dbReference type="ARBA" id="ARBA00023242"/>
    </source>
</evidence>
<evidence type="ECO:0000256" key="4">
    <source>
        <dbReference type="ARBA" id="ARBA00023125"/>
    </source>
</evidence>